<comment type="caution">
    <text evidence="2">The sequence shown here is derived from an EMBL/GenBank/DDBJ whole genome shotgun (WGS) entry which is preliminary data.</text>
</comment>
<dbReference type="AlphaFoldDB" id="A0A6A3V4G0"/>
<evidence type="ECO:0000313" key="2">
    <source>
        <dbReference type="EMBL" id="KAE9158503.1"/>
    </source>
</evidence>
<dbReference type="PANTHER" id="PTHR44329:SF214">
    <property type="entry name" value="PROTEIN KINASE DOMAIN-CONTAINING PROTEIN"/>
    <property type="match status" value="1"/>
</dbReference>
<dbReference type="Gene3D" id="1.10.510.10">
    <property type="entry name" value="Transferase(Phosphotransferase) domain 1"/>
    <property type="match status" value="1"/>
</dbReference>
<accession>A0A6A3V4G0</accession>
<evidence type="ECO:0000259" key="1">
    <source>
        <dbReference type="PROSITE" id="PS50011"/>
    </source>
</evidence>
<dbReference type="GO" id="GO:0005524">
    <property type="term" value="F:ATP binding"/>
    <property type="evidence" value="ECO:0007669"/>
    <property type="project" value="InterPro"/>
</dbReference>
<organism evidence="2 3">
    <name type="scientific">Phytophthora fragariae</name>
    <dbReference type="NCBI Taxonomy" id="53985"/>
    <lineage>
        <taxon>Eukaryota</taxon>
        <taxon>Sar</taxon>
        <taxon>Stramenopiles</taxon>
        <taxon>Oomycota</taxon>
        <taxon>Peronosporomycetes</taxon>
        <taxon>Peronosporales</taxon>
        <taxon>Peronosporaceae</taxon>
        <taxon>Phytophthora</taxon>
    </lineage>
</organism>
<dbReference type="SUPFAM" id="SSF56112">
    <property type="entry name" value="Protein kinase-like (PK-like)"/>
    <property type="match status" value="1"/>
</dbReference>
<dbReference type="OrthoDB" id="193416at2759"/>
<dbReference type="PANTHER" id="PTHR44329">
    <property type="entry name" value="SERINE/THREONINE-PROTEIN KINASE TNNI3K-RELATED"/>
    <property type="match status" value="1"/>
</dbReference>
<sequence length="106" mass="11816">MTAGVGTIYWTAPEVLMGKKYTEKADIYSFGIVMSEMNMCAVPYSDKRDASGKGDSILSVLHAANRLELQKVVKVCCKQLMLELSVHNCVEIYTCCEQLQMRAATR</sequence>
<evidence type="ECO:0000313" key="3">
    <source>
        <dbReference type="Proteomes" id="UP000433483"/>
    </source>
</evidence>
<protein>
    <recommendedName>
        <fullName evidence="1">Protein kinase domain-containing protein</fullName>
    </recommendedName>
</protein>
<reference evidence="2 3" key="1">
    <citation type="submission" date="2018-08" db="EMBL/GenBank/DDBJ databases">
        <title>Genomic investigation of the strawberry pathogen Phytophthora fragariae indicates pathogenicity is determined by transcriptional variation in three key races.</title>
        <authorList>
            <person name="Adams T.M."/>
            <person name="Armitage A.D."/>
            <person name="Sobczyk M.K."/>
            <person name="Bates H.J."/>
            <person name="Dunwell J.M."/>
            <person name="Nellist C.F."/>
            <person name="Harrison R.J."/>
        </authorList>
    </citation>
    <scope>NUCLEOTIDE SEQUENCE [LARGE SCALE GENOMIC DNA]</scope>
    <source>
        <strain evidence="2 3">NOV-27</strain>
    </source>
</reference>
<dbReference type="Pfam" id="PF00069">
    <property type="entry name" value="Pkinase"/>
    <property type="match status" value="1"/>
</dbReference>
<dbReference type="InterPro" id="IPR011009">
    <property type="entry name" value="Kinase-like_dom_sf"/>
</dbReference>
<dbReference type="InterPro" id="IPR051681">
    <property type="entry name" value="Ser/Thr_Kinases-Pseudokinases"/>
</dbReference>
<dbReference type="Proteomes" id="UP000433483">
    <property type="component" value="Unassembled WGS sequence"/>
</dbReference>
<dbReference type="GO" id="GO:0004674">
    <property type="term" value="F:protein serine/threonine kinase activity"/>
    <property type="evidence" value="ECO:0007669"/>
    <property type="project" value="TreeGrafter"/>
</dbReference>
<dbReference type="InterPro" id="IPR000719">
    <property type="entry name" value="Prot_kinase_dom"/>
</dbReference>
<proteinExistence type="predicted"/>
<name>A0A6A3V4G0_9STRA</name>
<keyword evidence="3" id="KW-1185">Reference proteome</keyword>
<dbReference type="EMBL" id="QXGB01007917">
    <property type="protein sequence ID" value="KAE9158503.1"/>
    <property type="molecule type" value="Genomic_DNA"/>
</dbReference>
<feature type="domain" description="Protein kinase" evidence="1">
    <location>
        <begin position="1"/>
        <end position="106"/>
    </location>
</feature>
<dbReference type="PROSITE" id="PS50011">
    <property type="entry name" value="PROTEIN_KINASE_DOM"/>
    <property type="match status" value="1"/>
</dbReference>
<gene>
    <name evidence="2" type="ORF">PF005_g32422</name>
</gene>